<feature type="signal peptide" evidence="2">
    <location>
        <begin position="1"/>
        <end position="28"/>
    </location>
</feature>
<dbReference type="Gene3D" id="3.40.50.880">
    <property type="match status" value="1"/>
</dbReference>
<keyword evidence="2" id="KW-0732">Signal</keyword>
<dbReference type="InterPro" id="IPR029062">
    <property type="entry name" value="Class_I_gatase-like"/>
</dbReference>
<keyword evidence="4" id="KW-0315">Glutamine amidotransferase</keyword>
<gene>
    <name evidence="4" type="ORF">H4W31_005613</name>
</gene>
<dbReference type="InterPro" id="IPR010496">
    <property type="entry name" value="AL/BT2_dom"/>
</dbReference>
<evidence type="ECO:0000259" key="3">
    <source>
        <dbReference type="PROSITE" id="PS50022"/>
    </source>
</evidence>
<feature type="chain" id="PRO_5037345419" evidence="2">
    <location>
        <begin position="29"/>
        <end position="718"/>
    </location>
</feature>
<evidence type="ECO:0000256" key="2">
    <source>
        <dbReference type="SAM" id="SignalP"/>
    </source>
</evidence>
<dbReference type="Pfam" id="PF00754">
    <property type="entry name" value="F5_F8_type_C"/>
    <property type="match status" value="1"/>
</dbReference>
<evidence type="ECO:0000313" key="4">
    <source>
        <dbReference type="EMBL" id="MBE1489975.1"/>
    </source>
</evidence>
<keyword evidence="5" id="KW-1185">Reference proteome</keyword>
<name>A0A927QZ47_9ACTN</name>
<dbReference type="PANTHER" id="PTHR40469">
    <property type="entry name" value="SECRETED GLYCOSYL HYDROLASE"/>
    <property type="match status" value="1"/>
</dbReference>
<dbReference type="Gene3D" id="2.60.120.560">
    <property type="entry name" value="Exo-inulinase, domain 1"/>
    <property type="match status" value="1"/>
</dbReference>
<reference evidence="4" key="1">
    <citation type="submission" date="2020-10" db="EMBL/GenBank/DDBJ databases">
        <title>Sequencing the genomes of 1000 actinobacteria strains.</title>
        <authorList>
            <person name="Klenk H.-P."/>
        </authorList>
    </citation>
    <scope>NUCLEOTIDE SEQUENCE</scope>
    <source>
        <strain evidence="4">DSM 46832</strain>
    </source>
</reference>
<dbReference type="SMART" id="SM00231">
    <property type="entry name" value="FA58C"/>
    <property type="match status" value="2"/>
</dbReference>
<dbReference type="Proteomes" id="UP000649753">
    <property type="component" value="Unassembled WGS sequence"/>
</dbReference>
<accession>A0A927QZ47</accession>
<dbReference type="AlphaFoldDB" id="A0A927QZ47"/>
<dbReference type="InterPro" id="IPR000421">
    <property type="entry name" value="FA58C"/>
</dbReference>
<organism evidence="4 5">
    <name type="scientific">Plantactinospora soyae</name>
    <dbReference type="NCBI Taxonomy" id="1544732"/>
    <lineage>
        <taxon>Bacteria</taxon>
        <taxon>Bacillati</taxon>
        <taxon>Actinomycetota</taxon>
        <taxon>Actinomycetes</taxon>
        <taxon>Micromonosporales</taxon>
        <taxon>Micromonosporaceae</taxon>
        <taxon>Plantactinospora</taxon>
    </lineage>
</organism>
<dbReference type="GO" id="GO:0016787">
    <property type="term" value="F:hydrolase activity"/>
    <property type="evidence" value="ECO:0007669"/>
    <property type="project" value="InterPro"/>
</dbReference>
<evidence type="ECO:0000256" key="1">
    <source>
        <dbReference type="SAM" id="MobiDB-lite"/>
    </source>
</evidence>
<dbReference type="InterPro" id="IPR008979">
    <property type="entry name" value="Galactose-bd-like_sf"/>
</dbReference>
<dbReference type="PROSITE" id="PS50022">
    <property type="entry name" value="FA58C_3"/>
    <property type="match status" value="2"/>
</dbReference>
<dbReference type="InterPro" id="IPR029010">
    <property type="entry name" value="ThuA-like"/>
</dbReference>
<feature type="region of interest" description="Disordered" evidence="1">
    <location>
        <begin position="452"/>
        <end position="490"/>
    </location>
</feature>
<feature type="domain" description="F5/8 type C" evidence="3">
    <location>
        <begin position="445"/>
        <end position="572"/>
    </location>
</feature>
<protein>
    <submittedName>
        <fullName evidence="4">Type 1 glutamine amidotransferase</fullName>
    </submittedName>
</protein>
<evidence type="ECO:0000313" key="5">
    <source>
        <dbReference type="Proteomes" id="UP000649753"/>
    </source>
</evidence>
<dbReference type="Gene3D" id="2.60.120.260">
    <property type="entry name" value="Galactose-binding domain-like"/>
    <property type="match status" value="2"/>
</dbReference>
<dbReference type="Pfam" id="PF06283">
    <property type="entry name" value="ThuA"/>
    <property type="match status" value="1"/>
</dbReference>
<dbReference type="SUPFAM" id="SSF49785">
    <property type="entry name" value="Galactose-binding domain-like"/>
    <property type="match status" value="2"/>
</dbReference>
<comment type="caution">
    <text evidence="4">The sequence shown here is derived from an EMBL/GenBank/DDBJ whole genome shotgun (WGS) entry which is preliminary data.</text>
</comment>
<dbReference type="PANTHER" id="PTHR40469:SF2">
    <property type="entry name" value="GALACTOSE-BINDING DOMAIN-LIKE SUPERFAMILY PROTEIN"/>
    <property type="match status" value="1"/>
</dbReference>
<proteinExistence type="predicted"/>
<dbReference type="Pfam" id="PF06439">
    <property type="entry name" value="3keto-disac_hyd"/>
    <property type="match status" value="1"/>
</dbReference>
<feature type="domain" description="F5/8 type C" evidence="3">
    <location>
        <begin position="581"/>
        <end position="718"/>
    </location>
</feature>
<dbReference type="SUPFAM" id="SSF52317">
    <property type="entry name" value="Class I glutamine amidotransferase-like"/>
    <property type="match status" value="1"/>
</dbReference>
<dbReference type="EMBL" id="JADBEB010000001">
    <property type="protein sequence ID" value="MBE1489975.1"/>
    <property type="molecule type" value="Genomic_DNA"/>
</dbReference>
<sequence>MRMLTRAVLAVAMTVVATVAVPPSTVVAAPDAASAAPPPNAVSAAPLSRILVFSKTAGFRHSAIPTGIAAIRQLGTANGFTVDATEDASAFTSANLARYQAVVWLSTTGDVLDDAQQAAFQAYVGAGGGYVGVHAAADTEYGWSWYGGLVGAWFDSHPATQSATIRVEDRGNASTAHLPPTWTRTDEWYNYRTNPRGAVKVLASLDESSYSGGNMGDHPITWCQNYAGGRSWYTGLGHTEQTYADPNFTRMLLGGIRIAAGATAADCRTESGYAALFDGSQASLDQWRQAGPGGFTLADGTLSSVGGMGLLWYPVRTFGNYSLKLDWMMPGDDNGGVFIGFPDPQGDPWRPVDTGHEIQIDATDADPSRTTGSVYSFKAPDAALRDAALNPPGAWNSYEIAVTGQRVEIWLNGVKINEYVSGRAIADGYLGVQNDGAGLDINYRNIRIRAAGNPGPVDRARNRPVTASSTEPDSTHLPANAVDGNSGTRWGSAHADPQWLAVDLGTTYAVNRVRLSWEAAYARAYQIQTSTDGSTWTTVHNTTTGDGGTDDITLTGTGRHLRMYATTRATTWGYSLWDLNVYGDPAGTGGTLLSRGRPVSASSVEGGSAHVAANAVDGNGGTRWGSLYADPQWITVDLGAVRTVDRVRLSWEAAYARAYQIQTSTDGSTWTTVHNTTTGDGGTDDITLTGTGRYLRMYATARATTWGCSLWEFDVYGS</sequence>
<dbReference type="Pfam" id="PF22633">
    <property type="entry name" value="F5_F8_type_C_2"/>
    <property type="match status" value="1"/>
</dbReference>